<gene>
    <name evidence="1" type="ORF">A0128_21645</name>
</gene>
<name>A0A1D7V484_9LEPT</name>
<dbReference type="KEGG" id="laj:A0128_21645"/>
<organism evidence="1 2">
    <name type="scientific">Leptospira tipperaryensis</name>
    <dbReference type="NCBI Taxonomy" id="2564040"/>
    <lineage>
        <taxon>Bacteria</taxon>
        <taxon>Pseudomonadati</taxon>
        <taxon>Spirochaetota</taxon>
        <taxon>Spirochaetia</taxon>
        <taxon>Leptospirales</taxon>
        <taxon>Leptospiraceae</taxon>
        <taxon>Leptospira</taxon>
    </lineage>
</organism>
<accession>A0A1D7V484</accession>
<reference evidence="1 2" key="1">
    <citation type="submission" date="2016-04" db="EMBL/GenBank/DDBJ databases">
        <title>Complete genome seqeunce of Leptospira alstonii serovar Room22.</title>
        <authorList>
            <person name="Nally J.E."/>
            <person name="Bayles D.O."/>
            <person name="Hurley D."/>
            <person name="Fanning S."/>
            <person name="McMahon B.J."/>
            <person name="Arent Z."/>
        </authorList>
    </citation>
    <scope>NUCLEOTIDE SEQUENCE [LARGE SCALE GENOMIC DNA]</scope>
    <source>
        <strain evidence="1 2">GWTS #1</strain>
    </source>
</reference>
<keyword evidence="2" id="KW-1185">Reference proteome</keyword>
<dbReference type="AlphaFoldDB" id="A0A1D7V484"/>
<evidence type="ECO:0000313" key="1">
    <source>
        <dbReference type="EMBL" id="AOP36605.1"/>
    </source>
</evidence>
<dbReference type="EMBL" id="CP015218">
    <property type="protein sequence ID" value="AOP36605.1"/>
    <property type="molecule type" value="Genomic_DNA"/>
</dbReference>
<evidence type="ECO:0000313" key="2">
    <source>
        <dbReference type="Proteomes" id="UP000094197"/>
    </source>
</evidence>
<dbReference type="Proteomes" id="UP000094197">
    <property type="component" value="Chromosome 2"/>
</dbReference>
<proteinExistence type="predicted"/>
<protein>
    <submittedName>
        <fullName evidence="1">Uncharacterized protein</fullName>
    </submittedName>
</protein>
<sequence length="121" mass="14067">MDRTEHGFLCVIEFTIPKRRVGFLKKLIRFGINQQQGEWRIIDPNFVFGFRAEKFTTGICAVEQVNFLPESCRNSNVLPREKDLQKVCFSDREKFPRFSLKARLHHPMRVGATVLRGIVGT</sequence>